<accession>A0A1M6XFC2</accession>
<dbReference type="PANTHER" id="PTHR11106">
    <property type="entry name" value="GANGLIOSIDE INDUCED DIFFERENTIATION ASSOCIATED PROTEIN 2-RELATED"/>
    <property type="match status" value="1"/>
</dbReference>
<reference evidence="2 3" key="1">
    <citation type="submission" date="2016-11" db="EMBL/GenBank/DDBJ databases">
        <authorList>
            <person name="Jaros S."/>
            <person name="Januszkiewicz K."/>
            <person name="Wedrychowicz H."/>
        </authorList>
    </citation>
    <scope>NUCLEOTIDE SEQUENCE [LARGE SCALE GENOMIC DNA]</scope>
    <source>
        <strain evidence="2 3">DSM 14214</strain>
    </source>
</reference>
<name>A0A1M6XFC2_9FIRM</name>
<gene>
    <name evidence="2" type="ORF">SAMN02745138_02780</name>
</gene>
<dbReference type="CDD" id="cd02908">
    <property type="entry name" value="Macro_OAADPr_deacetylase"/>
    <property type="match status" value="1"/>
</dbReference>
<dbReference type="PROSITE" id="PS51154">
    <property type="entry name" value="MACRO"/>
    <property type="match status" value="1"/>
</dbReference>
<dbReference type="AlphaFoldDB" id="A0A1M6XFC2"/>
<evidence type="ECO:0000259" key="1">
    <source>
        <dbReference type="PROSITE" id="PS51154"/>
    </source>
</evidence>
<proteinExistence type="predicted"/>
<evidence type="ECO:0000313" key="2">
    <source>
        <dbReference type="EMBL" id="SHL04618.1"/>
    </source>
</evidence>
<keyword evidence="3" id="KW-1185">Reference proteome</keyword>
<feature type="domain" description="Macro" evidence="1">
    <location>
        <begin position="78"/>
        <end position="274"/>
    </location>
</feature>
<protein>
    <submittedName>
        <fullName evidence="2">O-acetyl-ADP-ribose deacetylase (Regulator of RNase III), contains Macro domain</fullName>
    </submittedName>
</protein>
<dbReference type="SMART" id="SM00506">
    <property type="entry name" value="A1pp"/>
    <property type="match status" value="1"/>
</dbReference>
<organism evidence="2 3">
    <name type="scientific">Anaerotignum lactatifermentans DSM 14214</name>
    <dbReference type="NCBI Taxonomy" id="1121323"/>
    <lineage>
        <taxon>Bacteria</taxon>
        <taxon>Bacillati</taxon>
        <taxon>Bacillota</taxon>
        <taxon>Clostridia</taxon>
        <taxon>Lachnospirales</taxon>
        <taxon>Anaerotignaceae</taxon>
        <taxon>Anaerotignum</taxon>
    </lineage>
</organism>
<dbReference type="Proteomes" id="UP000183975">
    <property type="component" value="Unassembled WGS sequence"/>
</dbReference>
<dbReference type="PANTHER" id="PTHR11106:SF27">
    <property type="entry name" value="MACRO DOMAIN-CONTAINING PROTEIN"/>
    <property type="match status" value="1"/>
</dbReference>
<dbReference type="Gene3D" id="3.40.220.10">
    <property type="entry name" value="Leucine Aminopeptidase, subunit E, domain 1"/>
    <property type="match status" value="1"/>
</dbReference>
<dbReference type="InterPro" id="IPR002589">
    <property type="entry name" value="Macro_dom"/>
</dbReference>
<dbReference type="Pfam" id="PF01661">
    <property type="entry name" value="Macro"/>
    <property type="match status" value="1"/>
</dbReference>
<dbReference type="NCBIfam" id="NF003163">
    <property type="entry name" value="PRK04143.1"/>
    <property type="match status" value="1"/>
</dbReference>
<sequence length="285" mass="32997">MDQKERLDYLVQYLCEDSVVYKDAIVKDKQKRQMMRSLMNIRMPKPVSKEFIQIQDEFLQEEAVEKGIVKTNDLPTVKEMLNVQFPFADRIYLWQGDITRLKADAIVNAANSQMLGCFVPCHKCIDNAIHSSAGIQLRAECMEYMEVQRKKYGEDYEEPTGQAVITSAYNLPSRYVIHTVGPIVKEELTQKECDLLKKCYQSCLEVAERKGLKSIVFCCISTGEFAFPNKEAAQIAVETVVEFLQNSQKIERVIFDVFKDEDFKIYQKILELKEMKSHLTSKEKK</sequence>
<evidence type="ECO:0000313" key="3">
    <source>
        <dbReference type="Proteomes" id="UP000183975"/>
    </source>
</evidence>
<dbReference type="EMBL" id="FRAH01000062">
    <property type="protein sequence ID" value="SHL04618.1"/>
    <property type="molecule type" value="Genomic_DNA"/>
</dbReference>
<dbReference type="OrthoDB" id="6194521at2"/>
<dbReference type="InterPro" id="IPR043472">
    <property type="entry name" value="Macro_dom-like"/>
</dbReference>
<dbReference type="SUPFAM" id="SSF52949">
    <property type="entry name" value="Macro domain-like"/>
    <property type="match status" value="1"/>
</dbReference>
<dbReference type="RefSeq" id="WP_072852772.1">
    <property type="nucleotide sequence ID" value="NZ_FRAH01000062.1"/>
</dbReference>